<organism evidence="2 3">
    <name type="scientific">Filobacillus milosensis</name>
    <dbReference type="NCBI Taxonomy" id="94137"/>
    <lineage>
        <taxon>Bacteria</taxon>
        <taxon>Bacillati</taxon>
        <taxon>Bacillota</taxon>
        <taxon>Bacilli</taxon>
        <taxon>Bacillales</taxon>
        <taxon>Bacillaceae</taxon>
        <taxon>Filobacillus</taxon>
    </lineage>
</organism>
<dbReference type="PANTHER" id="PTHR38342">
    <property type="entry name" value="SLR5037 PROTEIN"/>
    <property type="match status" value="1"/>
</dbReference>
<dbReference type="Proteomes" id="UP000297975">
    <property type="component" value="Unassembled WGS sequence"/>
</dbReference>
<evidence type="ECO:0000313" key="3">
    <source>
        <dbReference type="Proteomes" id="UP000297975"/>
    </source>
</evidence>
<dbReference type="InterPro" id="IPR005180">
    <property type="entry name" value="DUF302"/>
</dbReference>
<keyword evidence="3" id="KW-1185">Reference proteome</keyword>
<accession>A0A4Y8ITY2</accession>
<evidence type="ECO:0000259" key="1">
    <source>
        <dbReference type="Pfam" id="PF03625"/>
    </source>
</evidence>
<proteinExistence type="predicted"/>
<dbReference type="SUPFAM" id="SSF103247">
    <property type="entry name" value="TT1751-like"/>
    <property type="match status" value="1"/>
</dbReference>
<feature type="domain" description="DUF302" evidence="1">
    <location>
        <begin position="34"/>
        <end position="98"/>
    </location>
</feature>
<dbReference type="OrthoDB" id="9791067at2"/>
<gene>
    <name evidence="2" type="ORF">E3U55_01960</name>
</gene>
<dbReference type="InterPro" id="IPR035923">
    <property type="entry name" value="TT1751-like_sf"/>
</dbReference>
<protein>
    <submittedName>
        <fullName evidence="2">DUF302 domain-containing protein</fullName>
    </submittedName>
</protein>
<name>A0A4Y8ITY2_9BACI</name>
<dbReference type="CDD" id="cd14797">
    <property type="entry name" value="DUF302"/>
    <property type="match status" value="1"/>
</dbReference>
<comment type="caution">
    <text evidence="2">The sequence shown here is derived from an EMBL/GenBank/DDBJ whole genome shotgun (WGS) entry which is preliminary data.</text>
</comment>
<dbReference type="PANTHER" id="PTHR38342:SF1">
    <property type="entry name" value="SLR5037 PROTEIN"/>
    <property type="match status" value="1"/>
</dbReference>
<dbReference type="Gene3D" id="3.30.310.70">
    <property type="entry name" value="TT1751-like domain"/>
    <property type="match status" value="1"/>
</dbReference>
<dbReference type="InterPro" id="IPR016796">
    <property type="entry name" value="UCP021774"/>
</dbReference>
<dbReference type="EMBL" id="SOPW01000002">
    <property type="protein sequence ID" value="TFB24290.1"/>
    <property type="molecule type" value="Genomic_DNA"/>
</dbReference>
<dbReference type="PIRSF" id="PIRSF021774">
    <property type="entry name" value="UCP021774"/>
    <property type="match status" value="1"/>
</dbReference>
<dbReference type="RefSeq" id="WP_134338648.1">
    <property type="nucleotide sequence ID" value="NZ_SOPW01000002.1"/>
</dbReference>
<dbReference type="Pfam" id="PF03625">
    <property type="entry name" value="DUF302"/>
    <property type="match status" value="1"/>
</dbReference>
<evidence type="ECO:0000313" key="2">
    <source>
        <dbReference type="EMBL" id="TFB24290.1"/>
    </source>
</evidence>
<reference evidence="2 3" key="1">
    <citation type="submission" date="2019-03" db="EMBL/GenBank/DDBJ databases">
        <authorList>
            <person name="He R.-H."/>
        </authorList>
    </citation>
    <scope>NUCLEOTIDE SEQUENCE [LARGE SCALE GENOMIC DNA]</scope>
    <source>
        <strain evidence="3">SH 714</strain>
    </source>
</reference>
<sequence length="130" mass="14663">MFDYTVETNKPVDDAVTSLEESLKEAKFGVLWDFDVKETLHKKGFEDFDQTFRILEVCNPRAAKDVLAMEDKVAYFLPCKIVVYNSKDGSTKIGMPKPTALMENIDNKDVKAFAEDIENTMVSAIDQAAK</sequence>
<dbReference type="AlphaFoldDB" id="A0A4Y8ITY2"/>